<reference evidence="1" key="1">
    <citation type="submission" date="2022-01" db="EMBL/GenBank/DDBJ databases">
        <authorList>
            <person name="King R."/>
        </authorList>
    </citation>
    <scope>NUCLEOTIDE SEQUENCE</scope>
</reference>
<dbReference type="EMBL" id="OU900102">
    <property type="protein sequence ID" value="CAG9865039.1"/>
    <property type="molecule type" value="Genomic_DNA"/>
</dbReference>
<gene>
    <name evidence="1" type="ORF">PHYEVI_LOCUS11285</name>
</gene>
<proteinExistence type="predicted"/>
<keyword evidence="2" id="KW-1185">Reference proteome</keyword>
<organism evidence="1 2">
    <name type="scientific">Phyllotreta striolata</name>
    <name type="common">Striped flea beetle</name>
    <name type="synonym">Crioceris striolata</name>
    <dbReference type="NCBI Taxonomy" id="444603"/>
    <lineage>
        <taxon>Eukaryota</taxon>
        <taxon>Metazoa</taxon>
        <taxon>Ecdysozoa</taxon>
        <taxon>Arthropoda</taxon>
        <taxon>Hexapoda</taxon>
        <taxon>Insecta</taxon>
        <taxon>Pterygota</taxon>
        <taxon>Neoptera</taxon>
        <taxon>Endopterygota</taxon>
        <taxon>Coleoptera</taxon>
        <taxon>Polyphaga</taxon>
        <taxon>Cucujiformia</taxon>
        <taxon>Chrysomeloidea</taxon>
        <taxon>Chrysomelidae</taxon>
        <taxon>Galerucinae</taxon>
        <taxon>Alticini</taxon>
        <taxon>Phyllotreta</taxon>
    </lineage>
</organism>
<dbReference type="OrthoDB" id="6759771at2759"/>
<evidence type="ECO:0000313" key="1">
    <source>
        <dbReference type="EMBL" id="CAG9865039.1"/>
    </source>
</evidence>
<protein>
    <submittedName>
        <fullName evidence="1">Uncharacterized protein</fullName>
    </submittedName>
</protein>
<sequence length="83" mass="9131">MTAGWITFLGNDLLSFLYKYPISRLSRNEASQVEMLILTLTLEKPVLSASDVFIVGTNLLSSITGNVITYLLVALQFNAAFSN</sequence>
<dbReference type="Proteomes" id="UP001153712">
    <property type="component" value="Chromosome 9"/>
</dbReference>
<accession>A0A9N9TWW1</accession>
<evidence type="ECO:0000313" key="2">
    <source>
        <dbReference type="Proteomes" id="UP001153712"/>
    </source>
</evidence>
<name>A0A9N9TWW1_PHYSR</name>
<dbReference type="AlphaFoldDB" id="A0A9N9TWW1"/>